<dbReference type="Proteomes" id="UP000183567">
    <property type="component" value="Unassembled WGS sequence"/>
</dbReference>
<dbReference type="SUPFAM" id="SSF55298">
    <property type="entry name" value="YjgF-like"/>
    <property type="match status" value="1"/>
</dbReference>
<comment type="caution">
    <text evidence="1">The sequence shown here is derived from an EMBL/GenBank/DDBJ whole genome shotgun (WGS) entry which is preliminary data.</text>
</comment>
<dbReference type="InterPro" id="IPR035959">
    <property type="entry name" value="RutC-like_sf"/>
</dbReference>
<protein>
    <submittedName>
        <fullName evidence="1">Uncharacterized protein</fullName>
    </submittedName>
</protein>
<accession>A0A1J8R8R7</accession>
<name>A0A1J8R8R7_9AGAM</name>
<dbReference type="CDD" id="cd00448">
    <property type="entry name" value="YjgF_YER057c_UK114_family"/>
    <property type="match status" value="1"/>
</dbReference>
<dbReference type="AlphaFoldDB" id="A0A1J8R8R7"/>
<sequence>MSSIEKLNSPDRPVAPMLSHAVKIPGLIFLSGQTPVDSAGNIVPGDIKVHTASSSESHDVLSI</sequence>
<keyword evidence="2" id="KW-1185">Reference proteome</keyword>
<dbReference type="STRING" id="180088.A0A1J8R8R7"/>
<organism evidence="1 2">
    <name type="scientific">Rhizopogon vesiculosus</name>
    <dbReference type="NCBI Taxonomy" id="180088"/>
    <lineage>
        <taxon>Eukaryota</taxon>
        <taxon>Fungi</taxon>
        <taxon>Dikarya</taxon>
        <taxon>Basidiomycota</taxon>
        <taxon>Agaricomycotina</taxon>
        <taxon>Agaricomycetes</taxon>
        <taxon>Agaricomycetidae</taxon>
        <taxon>Boletales</taxon>
        <taxon>Suillineae</taxon>
        <taxon>Rhizopogonaceae</taxon>
        <taxon>Rhizopogon</taxon>
    </lineage>
</organism>
<dbReference type="EMBL" id="LVVM01001623">
    <property type="protein sequence ID" value="OJA18130.1"/>
    <property type="molecule type" value="Genomic_DNA"/>
</dbReference>
<gene>
    <name evidence="1" type="ORF">AZE42_05336</name>
</gene>
<reference evidence="1 2" key="1">
    <citation type="submission" date="2016-03" db="EMBL/GenBank/DDBJ databases">
        <title>Comparative genomics of the ectomycorrhizal sister species Rhizopogon vinicolor and Rhizopogon vesiculosus (Basidiomycota: Boletales) reveals a divergence of the mating type B locus.</title>
        <authorList>
            <person name="Mujic A.B."/>
            <person name="Kuo A."/>
            <person name="Tritt A."/>
            <person name="Lipzen A."/>
            <person name="Chen C."/>
            <person name="Johnson J."/>
            <person name="Sharma A."/>
            <person name="Barry K."/>
            <person name="Grigoriev I.V."/>
            <person name="Spatafora J.W."/>
        </authorList>
    </citation>
    <scope>NUCLEOTIDE SEQUENCE [LARGE SCALE GENOMIC DNA]</scope>
    <source>
        <strain evidence="1 2">AM-OR11-056</strain>
    </source>
</reference>
<dbReference type="OrthoDB" id="309640at2759"/>
<evidence type="ECO:0000313" key="2">
    <source>
        <dbReference type="Proteomes" id="UP000183567"/>
    </source>
</evidence>
<evidence type="ECO:0000313" key="1">
    <source>
        <dbReference type="EMBL" id="OJA18130.1"/>
    </source>
</evidence>
<proteinExistence type="predicted"/>
<dbReference type="Gene3D" id="3.30.1330.40">
    <property type="entry name" value="RutC-like"/>
    <property type="match status" value="1"/>
</dbReference>